<feature type="domain" description="Right handed beta helix" evidence="7">
    <location>
        <begin position="127"/>
        <end position="313"/>
    </location>
</feature>
<dbReference type="Proteomes" id="UP000239866">
    <property type="component" value="Unassembled WGS sequence"/>
</dbReference>
<protein>
    <recommendedName>
        <fullName evidence="4">mannuronan 5-epimerase</fullName>
        <ecNumber evidence="4">5.1.3.37</ecNumber>
    </recommendedName>
</protein>
<gene>
    <name evidence="8" type="ORF">C7H09_10230</name>
</gene>
<evidence type="ECO:0000256" key="2">
    <source>
        <dbReference type="ARBA" id="ARBA00005182"/>
    </source>
</evidence>
<sequence>MENVQMTADQGKRQSAGVIGLTLALALTGCGGSDNDNNDSASQNPAFPDDAIMLPADDLTRAAKEAFITAESGDVIVFPEGRFQISDTLTFDGDSAGTGTPISNITILGYGKDKTILDFSQSTGGDGLFVQNGQGIEIRNLGVYEAANNAIKLINTDGIVLDSVATVWEGELNKDNGAYGLYPVQSKNILIQNSYVRGSADAGIYVGQAENIVVRRNIAVENVAGIEVENSINADVYDNEARGNTGGILVFDLPIGQGYYGSNVRVFDNQVTDNNTDNFANASEFAAGVHIVPPGTGIIVLSTPDVEIYNNTITNHDTLSVAITSYLLADDTLLTTGAAEYAPVVADGWTPVPRNIQLRDNDISESGASPRGKLIEDIIAGYTAFHGGLPAVLYDGIGELMANSGMAAALLGAPFGDGERICASSNGGVSYGQVYGTDPTDPANGLQNTPSAPEATLKFEATQTGLLACSTPPTRLAPAKATINGKAYGCASNETGDPSAASCAL</sequence>
<dbReference type="InterPro" id="IPR011050">
    <property type="entry name" value="Pectin_lyase_fold/virulence"/>
</dbReference>
<dbReference type="InterPro" id="IPR022441">
    <property type="entry name" value="Para_beta_helix_rpt-2"/>
</dbReference>
<evidence type="ECO:0000256" key="3">
    <source>
        <dbReference type="ARBA" id="ARBA00010085"/>
    </source>
</evidence>
<dbReference type="AlphaFoldDB" id="A0A2T1KAL2"/>
<evidence type="ECO:0000256" key="6">
    <source>
        <dbReference type="ARBA" id="ARBA00023235"/>
    </source>
</evidence>
<dbReference type="EMBL" id="PXNP01000076">
    <property type="protein sequence ID" value="PSF07166.1"/>
    <property type="molecule type" value="Genomic_DNA"/>
</dbReference>
<reference evidence="8 9" key="1">
    <citation type="submission" date="2018-03" db="EMBL/GenBank/DDBJ databases">
        <title>Marinobacter brunus sp. nov., a marine bacterium of Gamma-proteobacteria isolated from the surface seawater of the South China Sea.</title>
        <authorList>
            <person name="Cheng H."/>
            <person name="Wu Y.-H."/>
            <person name="Xamxidin M."/>
            <person name="Xu X.-W."/>
        </authorList>
    </citation>
    <scope>NUCLEOTIDE SEQUENCE [LARGE SCALE GENOMIC DNA]</scope>
    <source>
        <strain evidence="8 9">NH169-3</strain>
    </source>
</reference>
<comment type="pathway">
    <text evidence="2">Glycan biosynthesis; alginate biosynthesis.</text>
</comment>
<keyword evidence="6" id="KW-0413">Isomerase</keyword>
<dbReference type="NCBIfam" id="TIGR03805">
    <property type="entry name" value="beta_helix_1"/>
    <property type="match status" value="1"/>
</dbReference>
<dbReference type="NCBIfam" id="TIGR03804">
    <property type="entry name" value="para_beta_helix"/>
    <property type="match status" value="1"/>
</dbReference>
<evidence type="ECO:0000313" key="8">
    <source>
        <dbReference type="EMBL" id="PSF07166.1"/>
    </source>
</evidence>
<evidence type="ECO:0000259" key="7">
    <source>
        <dbReference type="Pfam" id="PF13229"/>
    </source>
</evidence>
<dbReference type="GO" id="GO:0016853">
    <property type="term" value="F:isomerase activity"/>
    <property type="evidence" value="ECO:0007669"/>
    <property type="project" value="UniProtKB-KW"/>
</dbReference>
<evidence type="ECO:0000256" key="5">
    <source>
        <dbReference type="ARBA" id="ARBA00022841"/>
    </source>
</evidence>
<evidence type="ECO:0000256" key="4">
    <source>
        <dbReference type="ARBA" id="ARBA00012124"/>
    </source>
</evidence>
<dbReference type="InterPro" id="IPR006626">
    <property type="entry name" value="PbH1"/>
</dbReference>
<dbReference type="InterPro" id="IPR039448">
    <property type="entry name" value="Beta_helix"/>
</dbReference>
<dbReference type="GO" id="GO:0042121">
    <property type="term" value="P:alginic acid biosynthetic process"/>
    <property type="evidence" value="ECO:0007669"/>
    <property type="project" value="UniProtKB-UniPathway"/>
</dbReference>
<dbReference type="Pfam" id="PF13229">
    <property type="entry name" value="Beta_helix"/>
    <property type="match status" value="1"/>
</dbReference>
<keyword evidence="9" id="KW-1185">Reference proteome</keyword>
<comment type="similarity">
    <text evidence="3">Belongs to the D-mannuronate C5-epimerase family.</text>
</comment>
<dbReference type="Gene3D" id="2.160.20.10">
    <property type="entry name" value="Single-stranded right-handed beta-helix, Pectin lyase-like"/>
    <property type="match status" value="1"/>
</dbReference>
<organism evidence="8 9">
    <name type="scientific">Marinobacter fuscus</name>
    <dbReference type="NCBI Taxonomy" id="2109942"/>
    <lineage>
        <taxon>Bacteria</taxon>
        <taxon>Pseudomonadati</taxon>
        <taxon>Pseudomonadota</taxon>
        <taxon>Gammaproteobacteria</taxon>
        <taxon>Pseudomonadales</taxon>
        <taxon>Marinobacteraceae</taxon>
        <taxon>Marinobacter</taxon>
    </lineage>
</organism>
<comment type="catalytic activity">
    <reaction evidence="1">
        <text>[(1-&gt;4)-beta-D-mannuronosyl](n) = [alginate](n)</text>
        <dbReference type="Rhea" id="RHEA:45572"/>
        <dbReference type="Rhea" id="RHEA-COMP:11264"/>
        <dbReference type="Rhea" id="RHEA-COMP:11270"/>
        <dbReference type="ChEBI" id="CHEBI:58187"/>
        <dbReference type="ChEBI" id="CHEBI:85311"/>
        <dbReference type="EC" id="5.1.3.37"/>
    </reaction>
</comment>
<keyword evidence="5" id="KW-0016">Alginate biosynthesis</keyword>
<dbReference type="EC" id="5.1.3.37" evidence="4"/>
<accession>A0A2T1KAL2</accession>
<dbReference type="OrthoDB" id="338827at2"/>
<evidence type="ECO:0000256" key="1">
    <source>
        <dbReference type="ARBA" id="ARBA00001550"/>
    </source>
</evidence>
<proteinExistence type="inferred from homology"/>
<name>A0A2T1KAL2_9GAMM</name>
<dbReference type="InterPro" id="IPR022442">
    <property type="entry name" value="SO_2930-like_dom"/>
</dbReference>
<dbReference type="SMART" id="SM00710">
    <property type="entry name" value="PbH1"/>
    <property type="match status" value="8"/>
</dbReference>
<comment type="caution">
    <text evidence="8">The sequence shown here is derived from an EMBL/GenBank/DDBJ whole genome shotgun (WGS) entry which is preliminary data.</text>
</comment>
<dbReference type="InterPro" id="IPR012334">
    <property type="entry name" value="Pectin_lyas_fold"/>
</dbReference>
<dbReference type="SUPFAM" id="SSF51126">
    <property type="entry name" value="Pectin lyase-like"/>
    <property type="match status" value="1"/>
</dbReference>
<evidence type="ECO:0000313" key="9">
    <source>
        <dbReference type="Proteomes" id="UP000239866"/>
    </source>
</evidence>
<dbReference type="UniPathway" id="UPA00286"/>